<feature type="domain" description="Transposon Tn7 transposition protein TnsD C-terminal" evidence="1">
    <location>
        <begin position="1"/>
        <end position="59"/>
    </location>
</feature>
<name>A0ABR9V4X6_9CHRO</name>
<reference evidence="2 3" key="1">
    <citation type="submission" date="2020-10" db="EMBL/GenBank/DDBJ databases">
        <authorList>
            <person name="Castelo-Branco R."/>
            <person name="Eusebio N."/>
            <person name="Adriana R."/>
            <person name="Vieira A."/>
            <person name="Brugerolle De Fraissinette N."/>
            <person name="Rezende De Castro R."/>
            <person name="Schneider M.P."/>
            <person name="Vasconcelos V."/>
            <person name="Leao P.N."/>
        </authorList>
    </citation>
    <scope>NUCLEOTIDE SEQUENCE [LARGE SCALE GENOMIC DNA]</scope>
    <source>
        <strain evidence="2 3">LEGE 03274</strain>
    </source>
</reference>
<dbReference type="InterPro" id="IPR032750">
    <property type="entry name" value="TnsD_C"/>
</dbReference>
<dbReference type="Proteomes" id="UP000654604">
    <property type="component" value="Unassembled WGS sequence"/>
</dbReference>
<sequence length="128" mass="14928">MDWEKRDQEVKIQVESAVQEILQKDKPERVTLRKVGIMTGLKALLEQKLDKLPLTKTYLEETVESVKMFQDGRIQWAIALLEEQGEEVKSWKVKRFAGITDQLSEKVEKIIDSYYFGILVDQIPCNDK</sequence>
<protein>
    <recommendedName>
        <fullName evidence="1">Transposon Tn7 transposition protein TnsD C-terminal domain-containing protein</fullName>
    </recommendedName>
</protein>
<evidence type="ECO:0000313" key="2">
    <source>
        <dbReference type="EMBL" id="MBE9222609.1"/>
    </source>
</evidence>
<evidence type="ECO:0000313" key="3">
    <source>
        <dbReference type="Proteomes" id="UP000654604"/>
    </source>
</evidence>
<dbReference type="EMBL" id="JADEWC010000014">
    <property type="protein sequence ID" value="MBE9222609.1"/>
    <property type="molecule type" value="Genomic_DNA"/>
</dbReference>
<accession>A0ABR9V4X6</accession>
<dbReference type="Pfam" id="PF15978">
    <property type="entry name" value="TnsD"/>
    <property type="match status" value="1"/>
</dbReference>
<proteinExistence type="predicted"/>
<evidence type="ECO:0000259" key="1">
    <source>
        <dbReference type="Pfam" id="PF15978"/>
    </source>
</evidence>
<keyword evidence="3" id="KW-1185">Reference proteome</keyword>
<organism evidence="2 3">
    <name type="scientific">Cyanobacterium stanieri LEGE 03274</name>
    <dbReference type="NCBI Taxonomy" id="1828756"/>
    <lineage>
        <taxon>Bacteria</taxon>
        <taxon>Bacillati</taxon>
        <taxon>Cyanobacteriota</taxon>
        <taxon>Cyanophyceae</taxon>
        <taxon>Oscillatoriophycideae</taxon>
        <taxon>Chroococcales</taxon>
        <taxon>Geminocystaceae</taxon>
        <taxon>Cyanobacterium</taxon>
    </lineage>
</organism>
<comment type="caution">
    <text evidence="2">The sequence shown here is derived from an EMBL/GenBank/DDBJ whole genome shotgun (WGS) entry which is preliminary data.</text>
</comment>
<gene>
    <name evidence="2" type="ORF">IQ215_07850</name>
</gene>